<dbReference type="InterPro" id="IPR041705">
    <property type="entry name" value="PIN_Sll0205"/>
</dbReference>
<organism evidence="2 3">
    <name type="scientific">Pelomicrobium methylotrophicum</name>
    <dbReference type="NCBI Taxonomy" id="2602750"/>
    <lineage>
        <taxon>Bacteria</taxon>
        <taxon>Pseudomonadati</taxon>
        <taxon>Pseudomonadota</taxon>
        <taxon>Hydrogenophilia</taxon>
        <taxon>Hydrogenophilia incertae sedis</taxon>
        <taxon>Pelomicrobium</taxon>
    </lineage>
</organism>
<reference evidence="2 3" key="1">
    <citation type="submission" date="2019-08" db="EMBL/GenBank/DDBJ databases">
        <title>Pelomicrobium methylotrophicum gen. nov., sp. nov. a moderately thermophilic, facultatively anaerobic, lithoautotrophic and methylotrophic bacterium isolated from a terrestrial mud volcano.</title>
        <authorList>
            <person name="Slobodkina G.B."/>
            <person name="Merkel A.Y."/>
            <person name="Slobodkin A.I."/>
        </authorList>
    </citation>
    <scope>NUCLEOTIDE SEQUENCE [LARGE SCALE GENOMIC DNA]</scope>
    <source>
        <strain evidence="2 3">SM250</strain>
    </source>
</reference>
<sequence length="125" mass="14005">MLDTHVALWAIADHPRLPPDARELILSPKVNVWVSAATVWEIAIKRSLARGDMPISAQEALAYFKAAGYRFLPVDEEHAAAVEDLPHHHGDPFDRILVAQALVEPMRLLTSDEKVARYSNTFLKI</sequence>
<evidence type="ECO:0000313" key="3">
    <source>
        <dbReference type="Proteomes" id="UP000321201"/>
    </source>
</evidence>
<keyword evidence="3" id="KW-1185">Reference proteome</keyword>
<feature type="domain" description="PIN" evidence="1">
    <location>
        <begin position="1"/>
        <end position="118"/>
    </location>
</feature>
<dbReference type="SUPFAM" id="SSF88723">
    <property type="entry name" value="PIN domain-like"/>
    <property type="match status" value="1"/>
</dbReference>
<dbReference type="Proteomes" id="UP000321201">
    <property type="component" value="Unassembled WGS sequence"/>
</dbReference>
<gene>
    <name evidence="2" type="ORF">FR698_16570</name>
</gene>
<evidence type="ECO:0000259" key="1">
    <source>
        <dbReference type="Pfam" id="PF01850"/>
    </source>
</evidence>
<accession>A0A5C7EFW9</accession>
<name>A0A5C7EFW9_9PROT</name>
<dbReference type="PANTHER" id="PTHR36173:SF2">
    <property type="entry name" value="RIBONUCLEASE VAPC16"/>
    <property type="match status" value="1"/>
</dbReference>
<dbReference type="Gene3D" id="3.40.50.1010">
    <property type="entry name" value="5'-nuclease"/>
    <property type="match status" value="1"/>
</dbReference>
<evidence type="ECO:0000313" key="2">
    <source>
        <dbReference type="EMBL" id="TXF09828.1"/>
    </source>
</evidence>
<comment type="caution">
    <text evidence="2">The sequence shown here is derived from an EMBL/GenBank/DDBJ whole genome shotgun (WGS) entry which is preliminary data.</text>
</comment>
<dbReference type="InterPro" id="IPR029060">
    <property type="entry name" value="PIN-like_dom_sf"/>
</dbReference>
<dbReference type="InterPro" id="IPR002716">
    <property type="entry name" value="PIN_dom"/>
</dbReference>
<proteinExistence type="predicted"/>
<dbReference type="CDD" id="cd09872">
    <property type="entry name" value="PIN_Sll0205-like"/>
    <property type="match status" value="1"/>
</dbReference>
<dbReference type="OrthoDB" id="9798990at2"/>
<protein>
    <submittedName>
        <fullName evidence="2">Type II toxin-antitoxin system VapC family toxin</fullName>
    </submittedName>
</protein>
<dbReference type="EMBL" id="VPFL01000047">
    <property type="protein sequence ID" value="TXF09828.1"/>
    <property type="molecule type" value="Genomic_DNA"/>
</dbReference>
<dbReference type="AlphaFoldDB" id="A0A5C7EFW9"/>
<dbReference type="Pfam" id="PF01850">
    <property type="entry name" value="PIN"/>
    <property type="match status" value="1"/>
</dbReference>
<dbReference type="PANTHER" id="PTHR36173">
    <property type="entry name" value="RIBONUCLEASE VAPC16-RELATED"/>
    <property type="match status" value="1"/>
</dbReference>
<dbReference type="InterPro" id="IPR052919">
    <property type="entry name" value="TA_system_RNase"/>
</dbReference>
<dbReference type="InParanoid" id="A0A5C7EFW9"/>